<feature type="chain" id="PRO_5042273473" description="Lipoprotein" evidence="1">
    <location>
        <begin position="24"/>
        <end position="110"/>
    </location>
</feature>
<evidence type="ECO:0000313" key="3">
    <source>
        <dbReference type="Proteomes" id="UP000273809"/>
    </source>
</evidence>
<dbReference type="RefSeq" id="WP_105917711.1">
    <property type="nucleotide sequence ID" value="NZ_CP021072.1"/>
</dbReference>
<protein>
    <recommendedName>
        <fullName evidence="4">Lipoprotein</fullName>
    </recommendedName>
</protein>
<organism evidence="2 3">
    <name type="scientific">Aliarcobacter cryaerophilus ATCC 43158</name>
    <dbReference type="NCBI Taxonomy" id="1032070"/>
    <lineage>
        <taxon>Bacteria</taxon>
        <taxon>Pseudomonadati</taxon>
        <taxon>Campylobacterota</taxon>
        <taxon>Epsilonproteobacteria</taxon>
        <taxon>Campylobacterales</taxon>
        <taxon>Arcobacteraceae</taxon>
        <taxon>Aliarcobacter</taxon>
    </lineage>
</organism>
<evidence type="ECO:0008006" key="4">
    <source>
        <dbReference type="Google" id="ProtNLM"/>
    </source>
</evidence>
<dbReference type="KEGG" id="acre:ACRYA_0748"/>
<gene>
    <name evidence="2" type="ORF">ACRYA_0748</name>
</gene>
<dbReference type="EMBL" id="CP032823">
    <property type="protein sequence ID" value="AYJ79886.1"/>
    <property type="molecule type" value="Genomic_DNA"/>
</dbReference>
<name>A0AAD0XAC8_9BACT</name>
<evidence type="ECO:0000256" key="1">
    <source>
        <dbReference type="SAM" id="SignalP"/>
    </source>
</evidence>
<proteinExistence type="predicted"/>
<dbReference type="PROSITE" id="PS51257">
    <property type="entry name" value="PROKAR_LIPOPROTEIN"/>
    <property type="match status" value="1"/>
</dbReference>
<reference evidence="2 3" key="1">
    <citation type="submission" date="2018-10" db="EMBL/GenBank/DDBJ databases">
        <title>Complete genome sequences of Arcobacter cryaerophilus strains ATCC 43158 and ATCC 49615.</title>
        <authorList>
            <person name="Miller W.G."/>
            <person name="Yee E."/>
            <person name="Bono J.L."/>
        </authorList>
    </citation>
    <scope>NUCLEOTIDE SEQUENCE [LARGE SCALE GENOMIC DNA]</scope>
    <source>
        <strain evidence="2 3">ATCC 43158</strain>
    </source>
</reference>
<keyword evidence="1" id="KW-0732">Signal</keyword>
<evidence type="ECO:0000313" key="2">
    <source>
        <dbReference type="EMBL" id="AYJ79886.1"/>
    </source>
</evidence>
<dbReference type="GeneID" id="56460969"/>
<accession>A0AAD0XAC8</accession>
<feature type="signal peptide" evidence="1">
    <location>
        <begin position="1"/>
        <end position="23"/>
    </location>
</feature>
<sequence>MKKIIFGMAISLAFLLSGCGESAEDKAKIEYREKIFAIQIVKNDIEQQAKAITKEYEKVYGMKANVWFEELKQTNEWSAMKQKAYDTVKGKHIDFSKFDWSLKPDDKAKK</sequence>
<dbReference type="AlphaFoldDB" id="A0AAD0XAC8"/>
<dbReference type="Proteomes" id="UP000273809">
    <property type="component" value="Chromosome"/>
</dbReference>